<gene>
    <name evidence="2" type="ORF">CVLEPA_LOCUS19563</name>
</gene>
<dbReference type="PANTHER" id="PTHR11365:SF2">
    <property type="entry name" value="5-OXOPROLINASE"/>
    <property type="match status" value="1"/>
</dbReference>
<dbReference type="Pfam" id="PF02538">
    <property type="entry name" value="Hydantoinase_B"/>
    <property type="match status" value="2"/>
</dbReference>
<evidence type="ECO:0000313" key="3">
    <source>
        <dbReference type="Proteomes" id="UP001642483"/>
    </source>
</evidence>
<dbReference type="InterPro" id="IPR045079">
    <property type="entry name" value="Oxoprolinase-like"/>
</dbReference>
<name>A0ABP0G7N4_CLALP</name>
<keyword evidence="3" id="KW-1185">Reference proteome</keyword>
<reference evidence="2 3" key="1">
    <citation type="submission" date="2024-02" db="EMBL/GenBank/DDBJ databases">
        <authorList>
            <person name="Daric V."/>
            <person name="Darras S."/>
        </authorList>
    </citation>
    <scope>NUCLEOTIDE SEQUENCE [LARGE SCALE GENOMIC DNA]</scope>
</reference>
<dbReference type="InterPro" id="IPR003692">
    <property type="entry name" value="Hydantoinase_B"/>
</dbReference>
<comment type="caution">
    <text evidence="2">The sequence shown here is derived from an EMBL/GenBank/DDBJ whole genome shotgun (WGS) entry which is preliminary data.</text>
</comment>
<sequence length="237" mass="26357">MSMYVACMRKLGTSTDLSRYDATSDVTIMIGKGKPRHIGKELDAIQLSIFSHRFTSIAEQMGRILQRTAISTNIKERLDFSCALFGHDGGLVSNASHILGHLGAMQDAVQYQMRVIDINEGDCILSNYPCTGGVHLPDQSREYDHVIWLERLDFSCALFGPDGGLVSNAPHIPGHLGVMQDVVQYQMMAIQNKEGDYILSKYPWAGGLHIFYLTVITPDVQKFHGCVATVFVLTNRY</sequence>
<protein>
    <recommendedName>
        <fullName evidence="1">Hydantoinase B/oxoprolinase domain-containing protein</fullName>
    </recommendedName>
</protein>
<accession>A0ABP0G7N4</accession>
<dbReference type="Proteomes" id="UP001642483">
    <property type="component" value="Unassembled WGS sequence"/>
</dbReference>
<dbReference type="PANTHER" id="PTHR11365">
    <property type="entry name" value="5-OXOPROLINASE RELATED"/>
    <property type="match status" value="1"/>
</dbReference>
<feature type="domain" description="Hydantoinase B/oxoprolinase" evidence="1">
    <location>
        <begin position="43"/>
        <end position="138"/>
    </location>
</feature>
<organism evidence="2 3">
    <name type="scientific">Clavelina lepadiformis</name>
    <name type="common">Light-bulb sea squirt</name>
    <name type="synonym">Ascidia lepadiformis</name>
    <dbReference type="NCBI Taxonomy" id="159417"/>
    <lineage>
        <taxon>Eukaryota</taxon>
        <taxon>Metazoa</taxon>
        <taxon>Chordata</taxon>
        <taxon>Tunicata</taxon>
        <taxon>Ascidiacea</taxon>
        <taxon>Aplousobranchia</taxon>
        <taxon>Clavelinidae</taxon>
        <taxon>Clavelina</taxon>
    </lineage>
</organism>
<dbReference type="EMBL" id="CAWYQH010000104">
    <property type="protein sequence ID" value="CAK8687493.1"/>
    <property type="molecule type" value="Genomic_DNA"/>
</dbReference>
<proteinExistence type="predicted"/>
<feature type="domain" description="Hydantoinase B/oxoprolinase" evidence="1">
    <location>
        <begin position="150"/>
        <end position="221"/>
    </location>
</feature>
<evidence type="ECO:0000313" key="2">
    <source>
        <dbReference type="EMBL" id="CAK8687493.1"/>
    </source>
</evidence>
<evidence type="ECO:0000259" key="1">
    <source>
        <dbReference type="Pfam" id="PF02538"/>
    </source>
</evidence>